<proteinExistence type="predicted"/>
<comment type="caution">
    <text evidence="7">The sequence shown here is derived from an EMBL/GenBank/DDBJ whole genome shotgun (WGS) entry which is preliminary data.</text>
</comment>
<evidence type="ECO:0000313" key="7">
    <source>
        <dbReference type="EMBL" id="CCH45430.1"/>
    </source>
</evidence>
<keyword evidence="2 4" id="KW-0863">Zinc-finger</keyword>
<feature type="region of interest" description="Disordered" evidence="5">
    <location>
        <begin position="199"/>
        <end position="239"/>
    </location>
</feature>
<dbReference type="GO" id="GO:0032266">
    <property type="term" value="F:phosphatidylinositol-3-phosphate binding"/>
    <property type="evidence" value="ECO:0007669"/>
    <property type="project" value="UniProtKB-ARBA"/>
</dbReference>
<feature type="compositionally biased region" description="Polar residues" evidence="5">
    <location>
        <begin position="199"/>
        <end position="212"/>
    </location>
</feature>
<dbReference type="SMART" id="SM00064">
    <property type="entry name" value="FYVE"/>
    <property type="match status" value="1"/>
</dbReference>
<evidence type="ECO:0000256" key="4">
    <source>
        <dbReference type="PROSITE-ProRule" id="PRU00091"/>
    </source>
</evidence>
<dbReference type="InterPro" id="IPR051765">
    <property type="entry name" value="PH_domain-containing_F"/>
</dbReference>
<dbReference type="GO" id="GO:0098588">
    <property type="term" value="C:bounding membrane of organelle"/>
    <property type="evidence" value="ECO:0007669"/>
    <property type="project" value="UniProtKB-ARBA"/>
</dbReference>
<dbReference type="Pfam" id="PF01363">
    <property type="entry name" value="FYVE"/>
    <property type="match status" value="1"/>
</dbReference>
<evidence type="ECO:0000256" key="3">
    <source>
        <dbReference type="ARBA" id="ARBA00022833"/>
    </source>
</evidence>
<dbReference type="InterPro" id="IPR017455">
    <property type="entry name" value="Znf_FYVE-rel"/>
</dbReference>
<dbReference type="Proteomes" id="UP000009328">
    <property type="component" value="Unassembled WGS sequence"/>
</dbReference>
<dbReference type="EMBL" id="CAIF01000196">
    <property type="protein sequence ID" value="CCH45430.1"/>
    <property type="molecule type" value="Genomic_DNA"/>
</dbReference>
<dbReference type="PROSITE" id="PS50178">
    <property type="entry name" value="ZF_FYVE"/>
    <property type="match status" value="1"/>
</dbReference>
<feature type="compositionally biased region" description="Low complexity" evidence="5">
    <location>
        <begin position="135"/>
        <end position="152"/>
    </location>
</feature>
<sequence>MNSEHFSFSKKPVYSHAKRHSVISDIIPNSSESNGNNYTTTTADTNNKRTNSGRTFSSISNGDGNLIRPCVSPDDPLLDYDEQIRVPKFQSKKSLDDIGSVSVNFESNDLMDKSQQESKLNSRRATTNIDSSILPKSTTVNNTNKTSNPKSTYQPAKFDIGHFSISESHSSSSSPPRQTTSSSLGDKVYNIESYLNNKNSSNVISNHEPSQHPSNVNLNSTTNSSSYYSTPLPSKKNSNESIYQFTSKNTLKFSMAPLRPIDDPKVPNYVPCVLRTTSDLINPSSFNSPLSPFNTSNSAQTLSDLTNNEDSIETTGNELSHEHWKPNNSVTNCTDCNRIFTLINRRHHCRKCGLIFCSNCLLSKSKLNYNCEFDIDGILAKVCFNCNKQWSNFLINNFKQVDKQLFPDSLKKTNQDVITNINDDHHQEQLEMEQNPLGEDKREAGTTVPADWSWSSF</sequence>
<feature type="region of interest" description="Disordered" evidence="5">
    <location>
        <begin position="25"/>
        <end position="60"/>
    </location>
</feature>
<name>K0KJJ2_WICCF</name>
<evidence type="ECO:0000256" key="5">
    <source>
        <dbReference type="SAM" id="MobiDB-lite"/>
    </source>
</evidence>
<dbReference type="STRING" id="1206466.K0KJJ2"/>
<dbReference type="HOGENOM" id="CLU_563825_0_0_1"/>
<evidence type="ECO:0000256" key="2">
    <source>
        <dbReference type="ARBA" id="ARBA00022771"/>
    </source>
</evidence>
<keyword evidence="3" id="KW-0862">Zinc</keyword>
<dbReference type="Gene3D" id="3.30.40.10">
    <property type="entry name" value="Zinc/RING finger domain, C3HC4 (zinc finger)"/>
    <property type="match status" value="1"/>
</dbReference>
<feature type="compositionally biased region" description="Low complexity" evidence="5">
    <location>
        <begin position="213"/>
        <end position="234"/>
    </location>
</feature>
<dbReference type="InterPro" id="IPR011011">
    <property type="entry name" value="Znf_FYVE_PHD"/>
</dbReference>
<dbReference type="InParanoid" id="K0KJJ2"/>
<evidence type="ECO:0000259" key="6">
    <source>
        <dbReference type="PROSITE" id="PS50178"/>
    </source>
</evidence>
<feature type="region of interest" description="Disordered" evidence="5">
    <location>
        <begin position="433"/>
        <end position="457"/>
    </location>
</feature>
<evidence type="ECO:0000256" key="1">
    <source>
        <dbReference type="ARBA" id="ARBA00022723"/>
    </source>
</evidence>
<accession>K0KJJ2</accession>
<dbReference type="InterPro" id="IPR013083">
    <property type="entry name" value="Znf_RING/FYVE/PHD"/>
</dbReference>
<evidence type="ECO:0000313" key="8">
    <source>
        <dbReference type="Proteomes" id="UP000009328"/>
    </source>
</evidence>
<gene>
    <name evidence="7" type="ORF">BN7_5012</name>
</gene>
<feature type="compositionally biased region" description="Low complexity" evidence="5">
    <location>
        <begin position="164"/>
        <end position="183"/>
    </location>
</feature>
<keyword evidence="8" id="KW-1185">Reference proteome</keyword>
<feature type="region of interest" description="Disordered" evidence="5">
    <location>
        <begin position="109"/>
        <end position="185"/>
    </location>
</feature>
<reference evidence="7 8" key="1">
    <citation type="journal article" date="2012" name="Eukaryot. Cell">
        <title>Draft genome sequence of Wickerhamomyces ciferrii NRRL Y-1031 F-60-10.</title>
        <authorList>
            <person name="Schneider J."/>
            <person name="Andrea H."/>
            <person name="Blom J."/>
            <person name="Jaenicke S."/>
            <person name="Ruckert C."/>
            <person name="Schorsch C."/>
            <person name="Szczepanowski R."/>
            <person name="Farwick M."/>
            <person name="Goesmann A."/>
            <person name="Puhler A."/>
            <person name="Schaffer S."/>
            <person name="Tauch A."/>
            <person name="Kohler T."/>
            <person name="Brinkrolf K."/>
        </authorList>
    </citation>
    <scope>NUCLEOTIDE SEQUENCE [LARGE SCALE GENOMIC DNA]</scope>
    <source>
        <strain evidence="8">ATCC 14091 / BCRC 22168 / CBS 111 / JCM 3599 / NBRC 0793 / NRRL Y-1031 F-60-10</strain>
    </source>
</reference>
<dbReference type="SUPFAM" id="SSF57903">
    <property type="entry name" value="FYVE/PHD zinc finger"/>
    <property type="match status" value="1"/>
</dbReference>
<dbReference type="PANTHER" id="PTHR46280">
    <property type="entry name" value="PLECKSTRIN HOMOLOGY DOMAIN-CONTAINING FAMILY F MEMBER 2-RELATED"/>
    <property type="match status" value="1"/>
</dbReference>
<dbReference type="eggNOG" id="KOG1729">
    <property type="taxonomic scope" value="Eukaryota"/>
</dbReference>
<keyword evidence="1" id="KW-0479">Metal-binding</keyword>
<protein>
    <submittedName>
        <fullName evidence="7">Myoneurin</fullName>
    </submittedName>
</protein>
<organism evidence="7 8">
    <name type="scientific">Wickerhamomyces ciferrii (strain ATCC 14091 / BCRC 22168 / CBS 111 / JCM 3599 / NBRC 0793 / NRRL Y-1031 F-60-10)</name>
    <name type="common">Yeast</name>
    <name type="synonym">Pichia ciferrii</name>
    <dbReference type="NCBI Taxonomy" id="1206466"/>
    <lineage>
        <taxon>Eukaryota</taxon>
        <taxon>Fungi</taxon>
        <taxon>Dikarya</taxon>
        <taxon>Ascomycota</taxon>
        <taxon>Saccharomycotina</taxon>
        <taxon>Saccharomycetes</taxon>
        <taxon>Phaffomycetales</taxon>
        <taxon>Wickerhamomycetaceae</taxon>
        <taxon>Wickerhamomyces</taxon>
    </lineage>
</organism>
<dbReference type="InterPro" id="IPR000306">
    <property type="entry name" value="Znf_FYVE"/>
</dbReference>
<feature type="compositionally biased region" description="Low complexity" evidence="5">
    <location>
        <begin position="34"/>
        <end position="50"/>
    </location>
</feature>
<feature type="domain" description="FYVE-type" evidence="6">
    <location>
        <begin position="327"/>
        <end position="391"/>
    </location>
</feature>
<dbReference type="AlphaFoldDB" id="K0KJJ2"/>
<dbReference type="GO" id="GO:0005769">
    <property type="term" value="C:early endosome"/>
    <property type="evidence" value="ECO:0007669"/>
    <property type="project" value="TreeGrafter"/>
</dbReference>
<feature type="compositionally biased region" description="Polar residues" evidence="5">
    <location>
        <begin position="117"/>
        <end position="131"/>
    </location>
</feature>
<dbReference type="GO" id="GO:0007032">
    <property type="term" value="P:endosome organization"/>
    <property type="evidence" value="ECO:0007669"/>
    <property type="project" value="TreeGrafter"/>
</dbReference>
<dbReference type="GO" id="GO:0008270">
    <property type="term" value="F:zinc ion binding"/>
    <property type="evidence" value="ECO:0007669"/>
    <property type="project" value="UniProtKB-KW"/>
</dbReference>
<dbReference type="PANTHER" id="PTHR46280:SF3">
    <property type="entry name" value="PLECKSTRIN HOMOLOGY DOMAIN-CONTAINING FAMILY F MEMBER 1 HOMOLOG"/>
    <property type="match status" value="1"/>
</dbReference>